<dbReference type="EMBL" id="QDEB01000740">
    <property type="protein sequence ID" value="RZC43256.1"/>
    <property type="molecule type" value="Genomic_DNA"/>
</dbReference>
<dbReference type="InterPro" id="IPR053015">
    <property type="entry name" value="PH_domain-containing_M2"/>
</dbReference>
<dbReference type="PROSITE" id="PS50003">
    <property type="entry name" value="PH_DOMAIN"/>
    <property type="match status" value="1"/>
</dbReference>
<dbReference type="GO" id="GO:0032880">
    <property type="term" value="P:regulation of protein localization"/>
    <property type="evidence" value="ECO:0007669"/>
    <property type="project" value="TreeGrafter"/>
</dbReference>
<dbReference type="InterPro" id="IPR011993">
    <property type="entry name" value="PH-like_dom_sf"/>
</dbReference>
<feature type="region of interest" description="Disordered" evidence="3">
    <location>
        <begin position="368"/>
        <end position="407"/>
    </location>
</feature>
<feature type="compositionally biased region" description="Basic residues" evidence="3">
    <location>
        <begin position="661"/>
        <end position="672"/>
    </location>
</feature>
<sequence length="1212" mass="138213">MEIQDIVEIDNRHKNSQDVVKFKQQSSQDLQMTSSTTSSLASPGDSGVQLLDSESEVTSVMSVSGIGCDIDAIPSLENDLVEKNDATKEKDYLQHTEELNRKNTQKNEAIETNKKDNKRVEEMTKSDTINQKMRHDFGHISKSVPNYFDKFEYSQADVDLLKCSLEKSKKEVLNKSLSDEVFEMEHPIKNVQDKQVESDLMNISLNSYELLDYTLQNKIATSVENADQMHVSMSEEVNENLKVNSPNPEAIVLPIVEDVPVVEKPVEEQIVFRRQRKKKSKSDTPKKRVSFHEDILNSTKIDDIHINHGFITHEPDVSLSFFQRGFVRKPDVVKGRYSWAAEGDAPYYEKNPSEREIKSDLYIQHNTRFSSTSSSSTGSISSSIDEDSEENCVKKEPTLKQPKSSCLKKTNHSKKYIDTNIVQEETNRKRRSDSNLLDSNIFGSLKNILNFSTSVPLAERGVPEGQEDVIIYSSSHESNRRKSCTNLTFKGFEPIEIQPLPAKKNDKPNISTNKTNLKLTASEGFYPNYPNNQNLPANVILCDSNVYEHKGISYSYEYDKFQKSFERQNTPKSSTVYQMILKEFNFFRKKAKEPEKDMVEDFEVIPSTHPTQEKRDSIEEVQEVDFKSPKNSVSKYASITKLDWSDNETVSDMSSENVNGRHLHSPKRKVSRTNHYSLSPFKIAPLEPGKTEQDNAISKSLQNLKPSTSKTSLINRFLRNVTLKKMLDVKAQNKQKDYRKYMGLYVKGHRFEYKGKDEVDQVLEREILRGKEAHQKHTEDIIDKKFVIQLKKEIFRSRLERLLRIFPVRSAYATNGDSKPLLVILTDSTLYITGMKPGNSLCNHFVLPYTELNTILIGPSAQTIHLSNYDKDMQCIVSTGCANITGDLVGQLEIAMRRDMNKPRLPAVKHLSMRDMANLRKAICKQTSVDKDEEYFYYSIVNIQDFNPDIPEITPLGPNKEGPLMFKNTDTEARWETAYFILKAGVLYMLSSASQRVPMRVFPLINGSCQGARRVFNCPRPHTFQLIIEGKSLHLAAPDEYVASDWLQCLVHAASGGYNLKEKMLTQSCSLLMTTDHILTVREAFPCTISSLLPSKNQHQPIKGPQVLSCAAIIDLISFRLPSAEQSWCVLEFSCREVHECSGDWILYFATNMELENFISTLEVLWAYNNENGDSFPLSTIPETDPLSKKCVDIYTSLKNLWPSNTVHLQFL</sequence>
<feature type="region of interest" description="Disordered" evidence="3">
    <location>
        <begin position="24"/>
        <end position="49"/>
    </location>
</feature>
<dbReference type="Pfam" id="PF23142">
    <property type="entry name" value="PH_PLEKHM2"/>
    <property type="match status" value="1"/>
</dbReference>
<comment type="subcellular location">
    <subcellularLocation>
        <location evidence="1">Cytoplasm</location>
    </subcellularLocation>
</comment>
<evidence type="ECO:0000256" key="1">
    <source>
        <dbReference type="ARBA" id="ARBA00004496"/>
    </source>
</evidence>
<dbReference type="STRING" id="1661398.A0A482WDJ7"/>
<dbReference type="Proteomes" id="UP000292052">
    <property type="component" value="Unassembled WGS sequence"/>
</dbReference>
<evidence type="ECO:0000313" key="6">
    <source>
        <dbReference type="Proteomes" id="UP000292052"/>
    </source>
</evidence>
<dbReference type="SMART" id="SM00233">
    <property type="entry name" value="PH"/>
    <property type="match status" value="1"/>
</dbReference>
<accession>A0A482WDJ7</accession>
<dbReference type="AlphaFoldDB" id="A0A482WDJ7"/>
<evidence type="ECO:0000256" key="3">
    <source>
        <dbReference type="SAM" id="MobiDB-lite"/>
    </source>
</evidence>
<protein>
    <recommendedName>
        <fullName evidence="4">PH domain-containing protein</fullName>
    </recommendedName>
</protein>
<dbReference type="PANTHER" id="PTHR46556:SF1">
    <property type="entry name" value="PLECKSTRIN HOMOLOGY DOMAIN-CONTAINING FAMILY M MEMBER 2"/>
    <property type="match status" value="1"/>
</dbReference>
<feature type="compositionally biased region" description="Polar residues" evidence="3">
    <location>
        <begin position="24"/>
        <end position="41"/>
    </location>
</feature>
<gene>
    <name evidence="5" type="ORF">BDFB_002724</name>
</gene>
<dbReference type="GO" id="GO:0019894">
    <property type="term" value="F:kinesin binding"/>
    <property type="evidence" value="ECO:0007669"/>
    <property type="project" value="TreeGrafter"/>
</dbReference>
<feature type="non-terminal residue" evidence="5">
    <location>
        <position position="1212"/>
    </location>
</feature>
<dbReference type="Gene3D" id="2.30.29.30">
    <property type="entry name" value="Pleckstrin-homology domain (PH domain)/Phosphotyrosine-binding domain (PTB)"/>
    <property type="match status" value="1"/>
</dbReference>
<dbReference type="PANTHER" id="PTHR46556">
    <property type="entry name" value="PLECKSTRIN HOMOLOGY DOMAIN-CONTAINING FAMILY M MEMBER 2"/>
    <property type="match status" value="1"/>
</dbReference>
<organism evidence="5 6">
    <name type="scientific">Asbolus verrucosus</name>
    <name type="common">Desert ironclad beetle</name>
    <dbReference type="NCBI Taxonomy" id="1661398"/>
    <lineage>
        <taxon>Eukaryota</taxon>
        <taxon>Metazoa</taxon>
        <taxon>Ecdysozoa</taxon>
        <taxon>Arthropoda</taxon>
        <taxon>Hexapoda</taxon>
        <taxon>Insecta</taxon>
        <taxon>Pterygota</taxon>
        <taxon>Neoptera</taxon>
        <taxon>Endopterygota</taxon>
        <taxon>Coleoptera</taxon>
        <taxon>Polyphaga</taxon>
        <taxon>Cucujiformia</taxon>
        <taxon>Tenebrionidae</taxon>
        <taxon>Pimeliinae</taxon>
        <taxon>Asbolus</taxon>
    </lineage>
</organism>
<keyword evidence="6" id="KW-1185">Reference proteome</keyword>
<dbReference type="OrthoDB" id="9983817at2759"/>
<evidence type="ECO:0000256" key="2">
    <source>
        <dbReference type="ARBA" id="ARBA00022490"/>
    </source>
</evidence>
<name>A0A482WDJ7_ASBVE</name>
<comment type="caution">
    <text evidence="5">The sequence shown here is derived from an EMBL/GenBank/DDBJ whole genome shotgun (WGS) entry which is preliminary data.</text>
</comment>
<dbReference type="InterPro" id="IPR057288">
    <property type="entry name" value="PH_PLEKHM2"/>
</dbReference>
<feature type="compositionally biased region" description="Basic and acidic residues" evidence="3">
    <location>
        <begin position="611"/>
        <end position="626"/>
    </location>
</feature>
<dbReference type="GO" id="GO:0010008">
    <property type="term" value="C:endosome membrane"/>
    <property type="evidence" value="ECO:0007669"/>
    <property type="project" value="TreeGrafter"/>
</dbReference>
<keyword evidence="2" id="KW-0963">Cytoplasm</keyword>
<feature type="region of interest" description="Disordered" evidence="3">
    <location>
        <begin position="598"/>
        <end position="626"/>
    </location>
</feature>
<dbReference type="InterPro" id="IPR001849">
    <property type="entry name" value="PH_domain"/>
</dbReference>
<feature type="compositionally biased region" description="Low complexity" evidence="3">
    <location>
        <begin position="370"/>
        <end position="383"/>
    </location>
</feature>
<feature type="compositionally biased region" description="Polar residues" evidence="3">
    <location>
        <begin position="649"/>
        <end position="658"/>
    </location>
</feature>
<dbReference type="GO" id="GO:0007030">
    <property type="term" value="P:Golgi organization"/>
    <property type="evidence" value="ECO:0007669"/>
    <property type="project" value="TreeGrafter"/>
</dbReference>
<feature type="compositionally biased region" description="Basic and acidic residues" evidence="3">
    <location>
        <begin position="108"/>
        <end position="125"/>
    </location>
</feature>
<dbReference type="GO" id="GO:0032418">
    <property type="term" value="P:lysosome localization"/>
    <property type="evidence" value="ECO:0007669"/>
    <property type="project" value="TreeGrafter"/>
</dbReference>
<feature type="domain" description="PH" evidence="4">
    <location>
        <begin position="957"/>
        <end position="1055"/>
    </location>
</feature>
<evidence type="ECO:0000313" key="5">
    <source>
        <dbReference type="EMBL" id="RZC43256.1"/>
    </source>
</evidence>
<dbReference type="CDD" id="cd13309">
    <property type="entry name" value="PH_SKIP"/>
    <property type="match status" value="1"/>
</dbReference>
<proteinExistence type="predicted"/>
<reference evidence="5 6" key="1">
    <citation type="submission" date="2017-03" db="EMBL/GenBank/DDBJ databases">
        <title>Genome of the blue death feigning beetle - Asbolus verrucosus.</title>
        <authorList>
            <person name="Rider S.D."/>
        </authorList>
    </citation>
    <scope>NUCLEOTIDE SEQUENCE [LARGE SCALE GENOMIC DNA]</scope>
    <source>
        <strain evidence="5">Butters</strain>
        <tissue evidence="5">Head and leg muscle</tissue>
    </source>
</reference>
<evidence type="ECO:0000259" key="4">
    <source>
        <dbReference type="PROSITE" id="PS50003"/>
    </source>
</evidence>
<feature type="region of interest" description="Disordered" evidence="3">
    <location>
        <begin position="95"/>
        <end position="125"/>
    </location>
</feature>
<dbReference type="SUPFAM" id="SSF50729">
    <property type="entry name" value="PH domain-like"/>
    <property type="match status" value="1"/>
</dbReference>
<feature type="region of interest" description="Disordered" evidence="3">
    <location>
        <begin position="649"/>
        <end position="674"/>
    </location>
</feature>
<dbReference type="Pfam" id="PF00169">
    <property type="entry name" value="PH"/>
    <property type="match status" value="1"/>
</dbReference>